<dbReference type="Gene3D" id="3.40.50.10540">
    <property type="entry name" value="Crotonobetainyl-coa:carnitine coa-transferase, domain 1"/>
    <property type="match status" value="1"/>
</dbReference>
<dbReference type="Proteomes" id="UP000291591">
    <property type="component" value="Unassembled WGS sequence"/>
</dbReference>
<dbReference type="Gene3D" id="3.30.1540.10">
    <property type="entry name" value="formyl-coa transferase, domain 3"/>
    <property type="match status" value="1"/>
</dbReference>
<protein>
    <submittedName>
        <fullName evidence="3">Crotonobetainyl-CoA:carnitine CoA-transferase CaiB-like acyl-CoA transferase</fullName>
    </submittedName>
</protein>
<sequence length="422" mass="44357">MSLPGRRHPTHEAPGGDRKRRIRISRASVWGVQNDSPAAGLGDAPNGGPLDGVLVADFSRVLAGPYATMVLADLGATVIKVESPSGDDTRTWRPPVLDDVATYYLSINRNKRSIVLDLADDGDRDVAQKLAARADVLIENMKPGGMTKFGLDHGTVSAGNPGVVYCSISGFGTRGGAHLPGYDLLAQATSGLMSLTGDADGKPFRVGAAMFDVLTGLHAAVAVTAALRHRDATGEGQLLETNLLSTAMSCLVNQTEAFVAAGVVPSRMGNAHPSVFPYEPMPTGDGELIVIAANDGQFRKLCTVLGDPAMAEDPRFATMGGRLENRTEIRERLLARLATRSAKEWFDAITAAGVPCGPINSIDQGVALAEELGLEPVVRAGDDAAIPTVRNPVEYSGTPPTYRRSPPTLGADSDEVRAWLAG</sequence>
<dbReference type="Pfam" id="PF02515">
    <property type="entry name" value="CoA_transf_3"/>
    <property type="match status" value="1"/>
</dbReference>
<gene>
    <name evidence="3" type="ORF">EV383_3500</name>
</gene>
<dbReference type="OrthoDB" id="9797653at2"/>
<dbReference type="InterPro" id="IPR003673">
    <property type="entry name" value="CoA-Trfase_fam_III"/>
</dbReference>
<evidence type="ECO:0000313" key="3">
    <source>
        <dbReference type="EMBL" id="RZT86603.1"/>
    </source>
</evidence>
<dbReference type="InterPro" id="IPR050483">
    <property type="entry name" value="CoA-transferase_III_domain"/>
</dbReference>
<dbReference type="AlphaFoldDB" id="A0A4Q7V1W7"/>
<evidence type="ECO:0000313" key="4">
    <source>
        <dbReference type="Proteomes" id="UP000291591"/>
    </source>
</evidence>
<evidence type="ECO:0000256" key="2">
    <source>
        <dbReference type="SAM" id="MobiDB-lite"/>
    </source>
</evidence>
<proteinExistence type="predicted"/>
<dbReference type="InterPro" id="IPR044855">
    <property type="entry name" value="CoA-Trfase_III_dom3_sf"/>
</dbReference>
<reference evidence="3 4" key="1">
    <citation type="submission" date="2019-02" db="EMBL/GenBank/DDBJ databases">
        <title>Sequencing the genomes of 1000 actinobacteria strains.</title>
        <authorList>
            <person name="Klenk H.-P."/>
        </authorList>
    </citation>
    <scope>NUCLEOTIDE SEQUENCE [LARGE SCALE GENOMIC DNA]</scope>
    <source>
        <strain evidence="3 4">DSM 45779</strain>
    </source>
</reference>
<dbReference type="SUPFAM" id="SSF89796">
    <property type="entry name" value="CoA-transferase family III (CaiB/BaiF)"/>
    <property type="match status" value="1"/>
</dbReference>
<keyword evidence="1 3" id="KW-0808">Transferase</keyword>
<dbReference type="EMBL" id="SHKL01000001">
    <property type="protein sequence ID" value="RZT86603.1"/>
    <property type="molecule type" value="Genomic_DNA"/>
</dbReference>
<dbReference type="InterPro" id="IPR023606">
    <property type="entry name" value="CoA-Trfase_III_dom_1_sf"/>
</dbReference>
<feature type="region of interest" description="Disordered" evidence="2">
    <location>
        <begin position="1"/>
        <end position="20"/>
    </location>
</feature>
<keyword evidence="4" id="KW-1185">Reference proteome</keyword>
<evidence type="ECO:0000256" key="1">
    <source>
        <dbReference type="ARBA" id="ARBA00022679"/>
    </source>
</evidence>
<dbReference type="PANTHER" id="PTHR48207">
    <property type="entry name" value="SUCCINATE--HYDROXYMETHYLGLUTARATE COA-TRANSFERASE"/>
    <property type="match status" value="1"/>
</dbReference>
<comment type="caution">
    <text evidence="3">The sequence shown here is derived from an EMBL/GenBank/DDBJ whole genome shotgun (WGS) entry which is preliminary data.</text>
</comment>
<dbReference type="PANTHER" id="PTHR48207:SF3">
    <property type="entry name" value="SUCCINATE--HYDROXYMETHYLGLUTARATE COA-TRANSFERASE"/>
    <property type="match status" value="1"/>
</dbReference>
<organism evidence="3 4">
    <name type="scientific">Pseudonocardia sediminis</name>
    <dbReference type="NCBI Taxonomy" id="1397368"/>
    <lineage>
        <taxon>Bacteria</taxon>
        <taxon>Bacillati</taxon>
        <taxon>Actinomycetota</taxon>
        <taxon>Actinomycetes</taxon>
        <taxon>Pseudonocardiales</taxon>
        <taxon>Pseudonocardiaceae</taxon>
        <taxon>Pseudonocardia</taxon>
    </lineage>
</organism>
<name>A0A4Q7V1W7_PSEST</name>
<dbReference type="GO" id="GO:0008410">
    <property type="term" value="F:CoA-transferase activity"/>
    <property type="evidence" value="ECO:0007669"/>
    <property type="project" value="TreeGrafter"/>
</dbReference>
<accession>A0A4Q7V1W7</accession>